<accession>A0A5K7ZV51</accession>
<keyword evidence="1" id="KW-0472">Membrane</keyword>
<keyword evidence="1" id="KW-0812">Transmembrane</keyword>
<organism evidence="2 3">
    <name type="scientific">Desulfosarcina ovata subsp. sediminis</name>
    <dbReference type="NCBI Taxonomy" id="885957"/>
    <lineage>
        <taxon>Bacteria</taxon>
        <taxon>Pseudomonadati</taxon>
        <taxon>Thermodesulfobacteriota</taxon>
        <taxon>Desulfobacteria</taxon>
        <taxon>Desulfobacterales</taxon>
        <taxon>Desulfosarcinaceae</taxon>
        <taxon>Desulfosarcina</taxon>
    </lineage>
</organism>
<dbReference type="Proteomes" id="UP000425960">
    <property type="component" value="Chromosome"/>
</dbReference>
<dbReference type="SUPFAM" id="SSF88874">
    <property type="entry name" value="Receptor-binding domain of short tail fibre protein gp12"/>
    <property type="match status" value="1"/>
</dbReference>
<evidence type="ECO:0000256" key="1">
    <source>
        <dbReference type="SAM" id="Phobius"/>
    </source>
</evidence>
<proteinExistence type="predicted"/>
<evidence type="ECO:0008006" key="4">
    <source>
        <dbReference type="Google" id="ProtNLM"/>
    </source>
</evidence>
<reference evidence="2 3" key="1">
    <citation type="submission" date="2019-11" db="EMBL/GenBank/DDBJ databases">
        <title>Comparative genomics of hydrocarbon-degrading Desulfosarcina strains.</title>
        <authorList>
            <person name="Watanabe M."/>
            <person name="Kojima H."/>
            <person name="Fukui M."/>
        </authorList>
    </citation>
    <scope>NUCLEOTIDE SEQUENCE [LARGE SCALE GENOMIC DNA]</scope>
    <source>
        <strain evidence="2 3">28bB2T</strain>
    </source>
</reference>
<dbReference type="EMBL" id="AP021876">
    <property type="protein sequence ID" value="BBO84109.1"/>
    <property type="molecule type" value="Genomic_DNA"/>
</dbReference>
<feature type="transmembrane region" description="Helical" evidence="1">
    <location>
        <begin position="35"/>
        <end position="55"/>
    </location>
</feature>
<dbReference type="AlphaFoldDB" id="A0A5K7ZV51"/>
<keyword evidence="1" id="KW-1133">Transmembrane helix</keyword>
<sequence>MELKNDEFRTWQQRVDQISSELEKQNTVRVVNTKWMIIVGTVILSALGFTSFFQVPREAARAAREQVGPEIIDEANRILYGLQRTAVEADGMKKELEGITELHKIANLPIGTIIPSMLEPVSFAMTVGDLPKFDPEKCKWVLADGQLIVETSLYGKLTKKKKTPDLRGMFLRGMNEGRNDGYEDPENRSAGDFQADAFPEHGHETTAISFQKNVSDKGSVYKWGKGDLGYTSDGDADMIHAEVTKVVGENVNVADKMRPETRPKNVAVYFYIKIN</sequence>
<dbReference type="KEGG" id="dov:DSCO28_46750"/>
<dbReference type="RefSeq" id="WP_155324132.1">
    <property type="nucleotide sequence ID" value="NZ_AP021876.1"/>
</dbReference>
<evidence type="ECO:0000313" key="2">
    <source>
        <dbReference type="EMBL" id="BBO84109.1"/>
    </source>
</evidence>
<protein>
    <recommendedName>
        <fullName evidence="4">Phage tail collar domain-containing protein</fullName>
    </recommendedName>
</protein>
<name>A0A5K7ZV51_9BACT</name>
<evidence type="ECO:0000313" key="3">
    <source>
        <dbReference type="Proteomes" id="UP000425960"/>
    </source>
</evidence>
<gene>
    <name evidence="2" type="ORF">DSCO28_46750</name>
</gene>